<dbReference type="CDD" id="cd05387">
    <property type="entry name" value="BY-kinase"/>
    <property type="match status" value="1"/>
</dbReference>
<dbReference type="InterPro" id="IPR050445">
    <property type="entry name" value="Bact_polysacc_biosynth/exp"/>
</dbReference>
<dbReference type="EMBL" id="AP017423">
    <property type="protein sequence ID" value="BCX67099.1"/>
    <property type="molecule type" value="Genomic_DNA"/>
</dbReference>
<organism evidence="19 20">
    <name type="scientific">Pseudomonas izuensis</name>
    <dbReference type="NCBI Taxonomy" id="2684212"/>
    <lineage>
        <taxon>Bacteria</taxon>
        <taxon>Pseudomonadati</taxon>
        <taxon>Pseudomonadota</taxon>
        <taxon>Gammaproteobacteria</taxon>
        <taxon>Pseudomonadales</taxon>
        <taxon>Pseudomonadaceae</taxon>
        <taxon>Pseudomonas</taxon>
    </lineage>
</organism>
<keyword evidence="11 15" id="KW-0472">Membrane</keyword>
<comment type="subcellular location">
    <subcellularLocation>
        <location evidence="1">Cell inner membrane</location>
        <topology evidence="1">Multi-pass membrane protein</topology>
    </subcellularLocation>
</comment>
<dbReference type="Pfam" id="PF13614">
    <property type="entry name" value="AAA_31"/>
    <property type="match status" value="1"/>
</dbReference>
<evidence type="ECO:0000259" key="16">
    <source>
        <dbReference type="Pfam" id="PF02706"/>
    </source>
</evidence>
<dbReference type="Proteomes" id="UP000218595">
    <property type="component" value="Chromosome"/>
</dbReference>
<dbReference type="InterPro" id="IPR032807">
    <property type="entry name" value="GNVR"/>
</dbReference>
<feature type="transmembrane region" description="Helical" evidence="15">
    <location>
        <begin position="444"/>
        <end position="464"/>
    </location>
</feature>
<dbReference type="SUPFAM" id="SSF52540">
    <property type="entry name" value="P-loop containing nucleoside triphosphate hydrolases"/>
    <property type="match status" value="1"/>
</dbReference>
<keyword evidence="10 15" id="KW-1133">Transmembrane helix</keyword>
<sequence length="741" mass="81530">MQQAPILKLQEDDNKEIDLLSLVGTLIDHKLLISVVAGAFMAAGAAYAVLSTPVYRANALVQVEAKKNDVLGFSDISSMLGQESPSVTEIELIKSRSVLGKAIDNLQLDIEIEPHFFPLIGEFVSRRFNPDNPGDVAAPWFGMSRFSWGGEALSVSRLEVPGALVGETLTLVAGENGNYSLLDEDDNILAKSRVGEPFEDGEIKINVEKLSANPGARFSVTRQPRMATIIEYQKALDVFERGKDSGILSLALEDVDSDRAIRTLNEIIKLYVRQNIERTSAEAAASLDFLKEQLPQVRKDLERAEKSLNQYQIRSKSIDISLETKAILDQIVALDSSISTLKLQRAEMDRKFTGQHPAYRALMMQISELTAKQNSLVKKVEGLPATQQELFSLTRDVQVGNEIYTQLLNKSQELDVMRAGTVGNVHLIDEADVDLSKPVKPQKALIVLAMTLLGAFVAIAIVLVRKALNRGLETPEAIEQLGLSVYASIPYSPLQKSEEERRARSRTNGDKTVHLLALNHPTDLAVEALRSLRTSLHFATLEAKNNRLMISGPSPAVGKTFVSVNLAAVIAQAGRRVLLIDVDMRKGYVHKMLGVRAENGLSDVLSKRCSLDKAINATEINGFDFISRGQIPPNPSELLMRANFAEMLDEVSKNYDLVILDTPPLLAVTDAAIVGRQSGTNLIVARFGLNPAREIELTIRRFSQNGIELKGAIFNGVEKRASAYGYGDYGYYHYDYKSDNA</sequence>
<keyword evidence="9" id="KW-0067">ATP-binding</keyword>
<dbReference type="InterPro" id="IPR003856">
    <property type="entry name" value="LPS_length_determ_N"/>
</dbReference>
<evidence type="ECO:0000256" key="14">
    <source>
        <dbReference type="SAM" id="Coils"/>
    </source>
</evidence>
<evidence type="ECO:0000256" key="4">
    <source>
        <dbReference type="ARBA" id="ARBA00022519"/>
    </source>
</evidence>
<evidence type="ECO:0000313" key="19">
    <source>
        <dbReference type="EMBL" id="BCX67099.1"/>
    </source>
</evidence>
<gene>
    <name evidence="19" type="ORF">LAB08_R17230</name>
</gene>
<keyword evidence="20" id="KW-1185">Reference proteome</keyword>
<protein>
    <submittedName>
        <fullName evidence="19">Polysaccharide biosynthesis tyrosine autokinase</fullName>
    </submittedName>
</protein>
<feature type="coiled-coil region" evidence="14">
    <location>
        <begin position="273"/>
        <end position="314"/>
    </location>
</feature>
<name>A0ABM7RPE0_9PSED</name>
<evidence type="ECO:0000256" key="8">
    <source>
        <dbReference type="ARBA" id="ARBA00022777"/>
    </source>
</evidence>
<dbReference type="Pfam" id="PF02706">
    <property type="entry name" value="Wzz"/>
    <property type="match status" value="1"/>
</dbReference>
<evidence type="ECO:0000256" key="12">
    <source>
        <dbReference type="ARBA" id="ARBA00023137"/>
    </source>
</evidence>
<feature type="domain" description="Polysaccharide chain length determinant N-terminal" evidence="16">
    <location>
        <begin position="16"/>
        <end position="106"/>
    </location>
</feature>
<dbReference type="PANTHER" id="PTHR32309:SF32">
    <property type="entry name" value="TYROSINE-PROTEIN KINASE ETK-RELATED"/>
    <property type="match status" value="1"/>
</dbReference>
<dbReference type="Pfam" id="PF23607">
    <property type="entry name" value="WZC_N"/>
    <property type="match status" value="1"/>
</dbReference>
<dbReference type="Pfam" id="PF13807">
    <property type="entry name" value="GNVR"/>
    <property type="match status" value="1"/>
</dbReference>
<proteinExistence type="inferred from homology"/>
<keyword evidence="6 15" id="KW-0812">Transmembrane</keyword>
<dbReference type="Gene3D" id="3.40.50.300">
    <property type="entry name" value="P-loop containing nucleotide triphosphate hydrolases"/>
    <property type="match status" value="1"/>
</dbReference>
<dbReference type="NCBIfam" id="TIGR01007">
    <property type="entry name" value="eps_fam"/>
    <property type="match status" value="1"/>
</dbReference>
<keyword evidence="3" id="KW-1003">Cell membrane</keyword>
<feature type="domain" description="Tyrosine-protein kinase G-rich" evidence="18">
    <location>
        <begin position="386"/>
        <end position="467"/>
    </location>
</feature>
<keyword evidence="14" id="KW-0175">Coiled coil</keyword>
<accession>A0ABM7RPE0</accession>
<keyword evidence="5" id="KW-0808">Transferase</keyword>
<evidence type="ECO:0000256" key="9">
    <source>
        <dbReference type="ARBA" id="ARBA00022840"/>
    </source>
</evidence>
<evidence type="ECO:0000256" key="5">
    <source>
        <dbReference type="ARBA" id="ARBA00022679"/>
    </source>
</evidence>
<dbReference type="InterPro" id="IPR027417">
    <property type="entry name" value="P-loop_NTPase"/>
</dbReference>
<comment type="similarity">
    <text evidence="2">Belongs to the etk/wzc family.</text>
</comment>
<keyword evidence="12" id="KW-0829">Tyrosine-protein kinase</keyword>
<keyword evidence="7" id="KW-0547">Nucleotide-binding</keyword>
<feature type="transmembrane region" description="Helical" evidence="15">
    <location>
        <begin position="31"/>
        <end position="50"/>
    </location>
</feature>
<evidence type="ECO:0000256" key="1">
    <source>
        <dbReference type="ARBA" id="ARBA00004429"/>
    </source>
</evidence>
<comment type="catalytic activity">
    <reaction evidence="13">
        <text>L-tyrosyl-[protein] + ATP = O-phospho-L-tyrosyl-[protein] + ADP + H(+)</text>
        <dbReference type="Rhea" id="RHEA:10596"/>
        <dbReference type="Rhea" id="RHEA-COMP:10136"/>
        <dbReference type="Rhea" id="RHEA-COMP:20101"/>
        <dbReference type="ChEBI" id="CHEBI:15378"/>
        <dbReference type="ChEBI" id="CHEBI:30616"/>
        <dbReference type="ChEBI" id="CHEBI:46858"/>
        <dbReference type="ChEBI" id="CHEBI:61978"/>
        <dbReference type="ChEBI" id="CHEBI:456216"/>
    </reaction>
</comment>
<dbReference type="InterPro" id="IPR025669">
    <property type="entry name" value="AAA_dom"/>
</dbReference>
<reference evidence="19 20" key="1">
    <citation type="submission" date="2016-04" db="EMBL/GenBank/DDBJ databases">
        <title>Complete genome sequence of Pseudomonas sp. LAB-08 isolated from TCE contaminated aquifer soil.</title>
        <authorList>
            <person name="Dohra H."/>
            <person name="Suzuki K."/>
            <person name="Fatma A."/>
            <person name="Inuzuka Y."/>
            <person name="Honjo M."/>
            <person name="Tashiro Y."/>
            <person name="Futamata H."/>
        </authorList>
    </citation>
    <scope>NUCLEOTIDE SEQUENCE [LARGE SCALE GENOMIC DNA]</scope>
    <source>
        <strain evidence="19 20">LAB-08</strain>
    </source>
</reference>
<evidence type="ECO:0000256" key="15">
    <source>
        <dbReference type="SAM" id="Phobius"/>
    </source>
</evidence>
<feature type="domain" description="AAA" evidence="17">
    <location>
        <begin position="557"/>
        <end position="669"/>
    </location>
</feature>
<keyword evidence="8" id="KW-0418">Kinase</keyword>
<evidence type="ECO:0000256" key="7">
    <source>
        <dbReference type="ARBA" id="ARBA00022741"/>
    </source>
</evidence>
<dbReference type="InterPro" id="IPR005702">
    <property type="entry name" value="Wzc-like_C"/>
</dbReference>
<dbReference type="PANTHER" id="PTHR32309">
    <property type="entry name" value="TYROSINE-PROTEIN KINASE"/>
    <property type="match status" value="1"/>
</dbReference>
<evidence type="ECO:0000256" key="3">
    <source>
        <dbReference type="ARBA" id="ARBA00022475"/>
    </source>
</evidence>
<evidence type="ECO:0000259" key="17">
    <source>
        <dbReference type="Pfam" id="PF13614"/>
    </source>
</evidence>
<evidence type="ECO:0000259" key="18">
    <source>
        <dbReference type="Pfam" id="PF13807"/>
    </source>
</evidence>
<dbReference type="RefSeq" id="WP_096512620.1">
    <property type="nucleotide sequence ID" value="NZ_AP017423.2"/>
</dbReference>
<evidence type="ECO:0000313" key="20">
    <source>
        <dbReference type="Proteomes" id="UP000218595"/>
    </source>
</evidence>
<evidence type="ECO:0000256" key="6">
    <source>
        <dbReference type="ARBA" id="ARBA00022692"/>
    </source>
</evidence>
<evidence type="ECO:0000256" key="2">
    <source>
        <dbReference type="ARBA" id="ARBA00008883"/>
    </source>
</evidence>
<evidence type="ECO:0000256" key="13">
    <source>
        <dbReference type="ARBA" id="ARBA00053015"/>
    </source>
</evidence>
<evidence type="ECO:0000256" key="10">
    <source>
        <dbReference type="ARBA" id="ARBA00022989"/>
    </source>
</evidence>
<evidence type="ECO:0000256" key="11">
    <source>
        <dbReference type="ARBA" id="ARBA00023136"/>
    </source>
</evidence>
<keyword evidence="4" id="KW-0997">Cell inner membrane</keyword>